<dbReference type="Proteomes" id="UP000306196">
    <property type="component" value="Unassembled WGS sequence"/>
</dbReference>
<name>A0A5R8K9S5_9BACT</name>
<feature type="transmembrane region" description="Helical" evidence="1">
    <location>
        <begin position="36"/>
        <end position="57"/>
    </location>
</feature>
<dbReference type="InterPro" id="IPR013424">
    <property type="entry name" value="Ice-binding_C"/>
</dbReference>
<evidence type="ECO:0000313" key="3">
    <source>
        <dbReference type="Proteomes" id="UP000306196"/>
    </source>
</evidence>
<accession>A0A5R8K9S5</accession>
<sequence length="281" mass="29405">MKPDTKTCSKFQLSGQSPLVASRHHTKTKAKRWRSILAMVGILAASIDSAAAASILVNTVGTVNGNGKTIINATGNSFTSTTFGSDIATAYANNIGGVWDFETIFSQVEVGETITFSYGTSLANSLVMTLGGDAINTGFIDTAEATSGTLGLGLSNSAMTRTFTLDTPLLSLGIFVGNRGDSGRTSVLTVTYLDNTTASTSGANAGPDAGSNYFHGLSGTEANPIVSFSLTQSNFVRYDDLGFIVASAIPEPSRALLVMFGMMGLLARRRVFPGFSPQKHR</sequence>
<evidence type="ECO:0000313" key="2">
    <source>
        <dbReference type="EMBL" id="TLD69051.1"/>
    </source>
</evidence>
<protein>
    <submittedName>
        <fullName evidence="2">PEP-CTERM sorting domain-containing protein</fullName>
    </submittedName>
</protein>
<comment type="caution">
    <text evidence="2">The sequence shown here is derived from an EMBL/GenBank/DDBJ whole genome shotgun (WGS) entry which is preliminary data.</text>
</comment>
<dbReference type="EMBL" id="VAUV01000016">
    <property type="protein sequence ID" value="TLD69051.1"/>
    <property type="molecule type" value="Genomic_DNA"/>
</dbReference>
<keyword evidence="1" id="KW-0812">Transmembrane</keyword>
<reference evidence="2 3" key="1">
    <citation type="submission" date="2019-05" db="EMBL/GenBank/DDBJ databases">
        <title>Verrucobacter flavum gen. nov., sp. nov. a new member of the family Verrucomicrobiaceae.</title>
        <authorList>
            <person name="Szuroczki S."/>
            <person name="Abbaszade G."/>
            <person name="Szabo A."/>
            <person name="Felfoldi T."/>
            <person name="Schumann P."/>
            <person name="Boka K."/>
            <person name="Keki Z."/>
            <person name="Toumi M."/>
            <person name="Toth E."/>
        </authorList>
    </citation>
    <scope>NUCLEOTIDE SEQUENCE [LARGE SCALE GENOMIC DNA]</scope>
    <source>
        <strain evidence="2 3">MG-N-17</strain>
    </source>
</reference>
<organism evidence="2 3">
    <name type="scientific">Phragmitibacter flavus</name>
    <dbReference type="NCBI Taxonomy" id="2576071"/>
    <lineage>
        <taxon>Bacteria</taxon>
        <taxon>Pseudomonadati</taxon>
        <taxon>Verrucomicrobiota</taxon>
        <taxon>Verrucomicrobiia</taxon>
        <taxon>Verrucomicrobiales</taxon>
        <taxon>Verrucomicrobiaceae</taxon>
        <taxon>Phragmitibacter</taxon>
    </lineage>
</organism>
<dbReference type="AlphaFoldDB" id="A0A5R8K9S5"/>
<dbReference type="NCBIfam" id="TIGR02595">
    <property type="entry name" value="PEP_CTERM"/>
    <property type="match status" value="1"/>
</dbReference>
<keyword evidence="3" id="KW-1185">Reference proteome</keyword>
<proteinExistence type="predicted"/>
<evidence type="ECO:0000256" key="1">
    <source>
        <dbReference type="SAM" id="Phobius"/>
    </source>
</evidence>
<gene>
    <name evidence="2" type="ORF">FEM03_19475</name>
</gene>
<keyword evidence="1" id="KW-0472">Membrane</keyword>
<keyword evidence="1" id="KW-1133">Transmembrane helix</keyword>
<dbReference type="RefSeq" id="WP_138087975.1">
    <property type="nucleotide sequence ID" value="NZ_VAUV01000016.1"/>
</dbReference>